<evidence type="ECO:0000313" key="3">
    <source>
        <dbReference type="Proteomes" id="UP001321520"/>
    </source>
</evidence>
<keyword evidence="3" id="KW-1185">Reference proteome</keyword>
<sequence length="82" mass="9315">MSFEELLDALNPYVIGSLKRAIELGKWPNGQALTDAQRRKCGEAVARWEQHNLPPESRVGFVPRKETPCANPQAEEKKLNWV</sequence>
<reference evidence="2 3" key="1">
    <citation type="submission" date="2022-05" db="EMBL/GenBank/DDBJ databases">
        <title>Microbulbifer sp. nov., isolated from sponge.</title>
        <authorList>
            <person name="Gao L."/>
        </authorList>
    </citation>
    <scope>NUCLEOTIDE SEQUENCE [LARGE SCALE GENOMIC DNA]</scope>
    <source>
        <strain evidence="2 3">MI-G</strain>
    </source>
</reference>
<dbReference type="EMBL" id="CP098023">
    <property type="protein sequence ID" value="WKD49351.1"/>
    <property type="molecule type" value="Genomic_DNA"/>
</dbReference>
<gene>
    <name evidence="2" type="ORF">M8T91_15820</name>
</gene>
<dbReference type="InterPro" id="IPR009749">
    <property type="entry name" value="DUF1315"/>
</dbReference>
<protein>
    <submittedName>
        <fullName evidence="2">YeaC family protein</fullName>
    </submittedName>
</protein>
<evidence type="ECO:0000256" key="1">
    <source>
        <dbReference type="SAM" id="MobiDB-lite"/>
    </source>
</evidence>
<name>A0ABY9EBM0_9GAMM</name>
<evidence type="ECO:0000313" key="2">
    <source>
        <dbReference type="EMBL" id="WKD49351.1"/>
    </source>
</evidence>
<dbReference type="Proteomes" id="UP001321520">
    <property type="component" value="Chromosome"/>
</dbReference>
<dbReference type="Pfam" id="PF07023">
    <property type="entry name" value="DUF1315"/>
    <property type="match status" value="1"/>
</dbReference>
<proteinExistence type="predicted"/>
<dbReference type="RefSeq" id="WP_301415141.1">
    <property type="nucleotide sequence ID" value="NZ_CP098023.1"/>
</dbReference>
<organism evidence="2 3">
    <name type="scientific">Microbulbifer spongiae</name>
    <dbReference type="NCBI Taxonomy" id="2944933"/>
    <lineage>
        <taxon>Bacteria</taxon>
        <taxon>Pseudomonadati</taxon>
        <taxon>Pseudomonadota</taxon>
        <taxon>Gammaproteobacteria</taxon>
        <taxon>Cellvibrionales</taxon>
        <taxon>Microbulbiferaceae</taxon>
        <taxon>Microbulbifer</taxon>
    </lineage>
</organism>
<feature type="region of interest" description="Disordered" evidence="1">
    <location>
        <begin position="56"/>
        <end position="82"/>
    </location>
</feature>
<accession>A0ABY9EBM0</accession>